<dbReference type="AlphaFoldDB" id="A0A6N3GA38"/>
<protein>
    <submittedName>
        <fullName evidence="2">Uncharacterized protein</fullName>
    </submittedName>
</protein>
<proteinExistence type="predicted"/>
<sequence>MKISLYVLIPFFTLVSTLVQGHCLSASVLQDNMDVTLAAQISYVNKEPSIWKIDGRNPYVADNVYNDIALGIKGQCDLVDNNLNMDFSFYSLGYYPIRSPGVFEKDKNRARIMIDRLRFTYALSDTTRLEGGKLRPSKGAFFLRSPATLLTNYYSGFKTTRIYGPAMESAYSESFWGATLSKEYQDYNFLLTLAPRLSSIDKYYESSGNWSAAQRSNSEERYLLTYNDYRLASHRLSANLLLGDNPAFSLSELYNYTSQFLINAEFSWHKGQQWRHFSNDKKEAVLAGAFPSSLYSVEDKQGVEFALGGQYTTDSFSVFGLEYYFQSEGYSKKAWQEQIDFIRLMGYRTGYDFLDRAFDSYKYLMASEIGNTSNKGMLLSKHYFNTYFSLRNHDQSTLQPYAMINIADGSVLFGAHFIKPLQGKWAPFELYAGAYSSLGGSESEFALFGETLSIYVGFKYYL</sequence>
<gene>
    <name evidence="2" type="ORF">KOLFYP65_04759</name>
</gene>
<organism evidence="2">
    <name type="scientific">Klebsiella oxytoca</name>
    <dbReference type="NCBI Taxonomy" id="571"/>
    <lineage>
        <taxon>Bacteria</taxon>
        <taxon>Pseudomonadati</taxon>
        <taxon>Pseudomonadota</taxon>
        <taxon>Gammaproteobacteria</taxon>
        <taxon>Enterobacterales</taxon>
        <taxon>Enterobacteriaceae</taxon>
        <taxon>Klebsiella/Raoultella group</taxon>
        <taxon>Klebsiella</taxon>
    </lineage>
</organism>
<dbReference type="RefSeq" id="WP_115239940.1">
    <property type="nucleotide sequence ID" value="NZ_CACRTM010000032.1"/>
</dbReference>
<accession>A0A6N3GA38</accession>
<name>A0A6N3GA38_KLEOX</name>
<evidence type="ECO:0000313" key="2">
    <source>
        <dbReference type="EMBL" id="VYU60429.1"/>
    </source>
</evidence>
<evidence type="ECO:0000256" key="1">
    <source>
        <dbReference type="SAM" id="SignalP"/>
    </source>
</evidence>
<reference evidence="2" key="1">
    <citation type="submission" date="2019-11" db="EMBL/GenBank/DDBJ databases">
        <authorList>
            <person name="Feng L."/>
        </authorList>
    </citation>
    <scope>NUCLEOTIDE SEQUENCE</scope>
    <source>
        <strain evidence="2">KOxytocaLFYP65</strain>
    </source>
</reference>
<dbReference type="EMBL" id="CACRTM010000032">
    <property type="protein sequence ID" value="VYU60429.1"/>
    <property type="molecule type" value="Genomic_DNA"/>
</dbReference>
<feature type="signal peptide" evidence="1">
    <location>
        <begin position="1"/>
        <end position="21"/>
    </location>
</feature>
<feature type="chain" id="PRO_5026845651" evidence="1">
    <location>
        <begin position="22"/>
        <end position="462"/>
    </location>
</feature>
<keyword evidence="1" id="KW-0732">Signal</keyword>